<dbReference type="PANTHER" id="PTHR33155">
    <property type="entry name" value="FANTASTIC FOUR-LIKE PROTEIN (DUF3049)"/>
    <property type="match status" value="1"/>
</dbReference>
<dbReference type="Proteomes" id="UP000289738">
    <property type="component" value="Chromosome B09"/>
</dbReference>
<keyword evidence="6" id="KW-1185">Reference proteome</keyword>
<proteinExistence type="inferred from homology"/>
<comment type="similarity">
    <text evidence="1">Belongs to the fantastic four family.</text>
</comment>
<gene>
    <name evidence="5" type="ORF">Ahy_B09g100084</name>
    <name evidence="4" type="ORF">DS421_19g674140</name>
</gene>
<dbReference type="STRING" id="3818.A0A444XVN2"/>
<dbReference type="PANTHER" id="PTHR33155:SF53">
    <property type="entry name" value="FANTASTIC FOUR-LIKE PROTEIN"/>
    <property type="match status" value="1"/>
</dbReference>
<evidence type="ECO:0000313" key="4">
    <source>
        <dbReference type="EMBL" id="QHN79930.1"/>
    </source>
</evidence>
<dbReference type="EMBL" id="CP031001">
    <property type="protein sequence ID" value="QHN79930.1"/>
    <property type="molecule type" value="Genomic_DNA"/>
</dbReference>
<dbReference type="EMBL" id="SDMP01000019">
    <property type="protein sequence ID" value="RYQ93857.1"/>
    <property type="molecule type" value="Genomic_DNA"/>
</dbReference>
<feature type="domain" description="FAF" evidence="3">
    <location>
        <begin position="180"/>
        <end position="232"/>
    </location>
</feature>
<feature type="region of interest" description="Disordered" evidence="2">
    <location>
        <begin position="238"/>
        <end position="278"/>
    </location>
</feature>
<evidence type="ECO:0000313" key="5">
    <source>
        <dbReference type="EMBL" id="RYQ93857.1"/>
    </source>
</evidence>
<feature type="compositionally biased region" description="Acidic residues" evidence="2">
    <location>
        <begin position="249"/>
        <end position="275"/>
    </location>
</feature>
<dbReference type="AlphaFoldDB" id="A0A444XVN2"/>
<evidence type="ECO:0000313" key="7">
    <source>
        <dbReference type="Proteomes" id="UP000464620"/>
    </source>
</evidence>
<dbReference type="Gramene" id="arahy.Tifrunner.gnm2.ann2.Ah19g555700.1">
    <property type="protein sequence ID" value="arahy.Tifrunner.gnm2.ann2.Ah19g555700.1-CDS-1"/>
    <property type="gene ID" value="arahy.Tifrunner.gnm2.ann2.Ah19g555700"/>
</dbReference>
<sequence length="317" mass="36132">MAAIVCRGLQSHLESQIVESRTLRLRLPSSTKPLPPPLPSQPIDFSFKSCFWDSNIKTQYQNHHQEEEEENKKIGWSFLEAISQGTNKRATEKDEEEEAIYVHPQQKRCSMVLSPKSLELCTENLGNESGTDIGENGIDDVISSGSGGGNLETGEQEQRQYEASGQCCTARKNKKAKTGNFPPPLTTMRGSESLVVRPHREDGRLVIEVTKVPPTPSCFQAHRSHGRLRLSLLKIHNPSFDPQHKHENEEEEEETEEDEEEDDEEEEEEEEEYFACEEKRIEMARTCKEGCEDENHNNNESLLMLTNWSEPFWVATS</sequence>
<reference evidence="5 6" key="1">
    <citation type="submission" date="2019-01" db="EMBL/GenBank/DDBJ databases">
        <title>Sequencing of cultivated peanut Arachis hypogaea provides insights into genome evolution and oil improvement.</title>
        <authorList>
            <person name="Chen X."/>
        </authorList>
    </citation>
    <scope>NUCLEOTIDE SEQUENCE [LARGE SCALE GENOMIC DNA]</scope>
    <source>
        <strain evidence="6">cv. Fuhuasheng</strain>
        <strain evidence="5">GDAAS-fuhuasheng2018</strain>
        <tissue evidence="5">Leaves</tissue>
    </source>
</reference>
<evidence type="ECO:0000313" key="6">
    <source>
        <dbReference type="Proteomes" id="UP000289738"/>
    </source>
</evidence>
<name>A0A444XVN2_ARAHY</name>
<evidence type="ECO:0000259" key="3">
    <source>
        <dbReference type="Pfam" id="PF11250"/>
    </source>
</evidence>
<accession>A0A444XVN2</accession>
<dbReference type="OrthoDB" id="1916983at2759"/>
<evidence type="ECO:0000256" key="2">
    <source>
        <dbReference type="SAM" id="MobiDB-lite"/>
    </source>
</evidence>
<organism evidence="5 6">
    <name type="scientific">Arachis hypogaea</name>
    <name type="common">Peanut</name>
    <dbReference type="NCBI Taxonomy" id="3818"/>
    <lineage>
        <taxon>Eukaryota</taxon>
        <taxon>Viridiplantae</taxon>
        <taxon>Streptophyta</taxon>
        <taxon>Embryophyta</taxon>
        <taxon>Tracheophyta</taxon>
        <taxon>Spermatophyta</taxon>
        <taxon>Magnoliopsida</taxon>
        <taxon>eudicotyledons</taxon>
        <taxon>Gunneridae</taxon>
        <taxon>Pentapetalae</taxon>
        <taxon>rosids</taxon>
        <taxon>fabids</taxon>
        <taxon>Fabales</taxon>
        <taxon>Fabaceae</taxon>
        <taxon>Papilionoideae</taxon>
        <taxon>50 kb inversion clade</taxon>
        <taxon>dalbergioids sensu lato</taxon>
        <taxon>Dalbergieae</taxon>
        <taxon>Pterocarpus clade</taxon>
        <taxon>Arachis</taxon>
    </lineage>
</organism>
<reference evidence="4 7" key="2">
    <citation type="submission" date="2020-01" db="EMBL/GenBank/DDBJ databases">
        <title>Genome sequence of Arachis hypogaea, cultivar Shitouqi.</title>
        <authorList>
            <person name="Zhuang W."/>
            <person name="Chen H."/>
            <person name="Varshney R."/>
            <person name="Wang D."/>
            <person name="Ming R."/>
        </authorList>
    </citation>
    <scope>NUCLEOTIDE SEQUENCE [LARGE SCALE GENOMIC DNA]</scope>
    <source>
        <tissue evidence="4">Young leaf</tissue>
    </source>
</reference>
<dbReference type="Pfam" id="PF11250">
    <property type="entry name" value="FAF"/>
    <property type="match status" value="1"/>
</dbReference>
<dbReference type="InterPro" id="IPR046431">
    <property type="entry name" value="FAF_dom"/>
</dbReference>
<dbReference type="InterPro" id="IPR021410">
    <property type="entry name" value="FAF"/>
</dbReference>
<evidence type="ECO:0000256" key="1">
    <source>
        <dbReference type="ARBA" id="ARBA00008690"/>
    </source>
</evidence>
<protein>
    <submittedName>
        <fullName evidence="4">Protein FANTASTIC FOUR</fullName>
    </submittedName>
</protein>
<dbReference type="Proteomes" id="UP000464620">
    <property type="component" value="Chromosome B09"/>
</dbReference>